<feature type="compositionally biased region" description="Basic and acidic residues" evidence="1">
    <location>
        <begin position="52"/>
        <end position="62"/>
    </location>
</feature>
<evidence type="ECO:0000313" key="2">
    <source>
        <dbReference type="EMBL" id="GAG49118.1"/>
    </source>
</evidence>
<evidence type="ECO:0000256" key="1">
    <source>
        <dbReference type="SAM" id="MobiDB-lite"/>
    </source>
</evidence>
<protein>
    <submittedName>
        <fullName evidence="2">Uncharacterized protein</fullName>
    </submittedName>
</protein>
<dbReference type="AlphaFoldDB" id="X0YKN5"/>
<dbReference type="EMBL" id="BARS01057164">
    <property type="protein sequence ID" value="GAG49118.1"/>
    <property type="molecule type" value="Genomic_DNA"/>
</dbReference>
<proteinExistence type="predicted"/>
<comment type="caution">
    <text evidence="2">The sequence shown here is derived from an EMBL/GenBank/DDBJ whole genome shotgun (WGS) entry which is preliminary data.</text>
</comment>
<sequence length="73" mass="7954">VHPLYLSQAVNACPGDDVTFTMWSAFDPLYMINGSGWVSILTPMGDREVAAQHAASRRERAGEPVVVDDDGDF</sequence>
<gene>
    <name evidence="2" type="ORF">S01H1_83921</name>
</gene>
<accession>X0YKN5</accession>
<organism evidence="2">
    <name type="scientific">marine sediment metagenome</name>
    <dbReference type="NCBI Taxonomy" id="412755"/>
    <lineage>
        <taxon>unclassified sequences</taxon>
        <taxon>metagenomes</taxon>
        <taxon>ecological metagenomes</taxon>
    </lineage>
</organism>
<feature type="region of interest" description="Disordered" evidence="1">
    <location>
        <begin position="52"/>
        <end position="73"/>
    </location>
</feature>
<reference evidence="2" key="1">
    <citation type="journal article" date="2014" name="Front. Microbiol.">
        <title>High frequency of phylogenetically diverse reductive dehalogenase-homologous genes in deep subseafloor sedimentary metagenomes.</title>
        <authorList>
            <person name="Kawai M."/>
            <person name="Futagami T."/>
            <person name="Toyoda A."/>
            <person name="Takaki Y."/>
            <person name="Nishi S."/>
            <person name="Hori S."/>
            <person name="Arai W."/>
            <person name="Tsubouchi T."/>
            <person name="Morono Y."/>
            <person name="Uchiyama I."/>
            <person name="Ito T."/>
            <person name="Fujiyama A."/>
            <person name="Inagaki F."/>
            <person name="Takami H."/>
        </authorList>
    </citation>
    <scope>NUCLEOTIDE SEQUENCE</scope>
    <source>
        <strain evidence="2">Expedition CK06-06</strain>
    </source>
</reference>
<feature type="non-terminal residue" evidence="2">
    <location>
        <position position="1"/>
    </location>
</feature>
<name>X0YKN5_9ZZZZ</name>